<comment type="cofactor">
    <cofactor evidence="1">
        <name>Fe(2+)</name>
        <dbReference type="ChEBI" id="CHEBI:29033"/>
    </cofactor>
</comment>
<dbReference type="SUPFAM" id="SSF56281">
    <property type="entry name" value="Metallo-hydrolase/oxidoreductase"/>
    <property type="match status" value="1"/>
</dbReference>
<dbReference type="InterPro" id="IPR001279">
    <property type="entry name" value="Metallo-B-lactamas"/>
</dbReference>
<protein>
    <submittedName>
        <fullName evidence="10">Beta-lactamase domain protein</fullName>
    </submittedName>
</protein>
<evidence type="ECO:0000313" key="11">
    <source>
        <dbReference type="Proteomes" id="UP000004030"/>
    </source>
</evidence>
<organism evidence="10 11">
    <name type="scientific">Novosphingobium pentaromativorans US6-1</name>
    <dbReference type="NCBI Taxonomy" id="1088721"/>
    <lineage>
        <taxon>Bacteria</taxon>
        <taxon>Pseudomonadati</taxon>
        <taxon>Pseudomonadota</taxon>
        <taxon>Alphaproteobacteria</taxon>
        <taxon>Sphingomonadales</taxon>
        <taxon>Sphingomonadaceae</taxon>
        <taxon>Novosphingobium</taxon>
    </lineage>
</organism>
<dbReference type="InterPro" id="IPR051682">
    <property type="entry name" value="Mito_Persulfide_Diox"/>
</dbReference>
<keyword evidence="7" id="KW-0560">Oxidoreductase</keyword>
<dbReference type="EMBL" id="AGFM01000058">
    <property type="protein sequence ID" value="EHJ59420.1"/>
    <property type="molecule type" value="Genomic_DNA"/>
</dbReference>
<evidence type="ECO:0000256" key="1">
    <source>
        <dbReference type="ARBA" id="ARBA00001954"/>
    </source>
</evidence>
<keyword evidence="6" id="KW-0007">Acetylation</keyword>
<dbReference type="SUPFAM" id="SSF52821">
    <property type="entry name" value="Rhodanese/Cell cycle control phosphatase"/>
    <property type="match status" value="1"/>
</dbReference>
<evidence type="ECO:0000256" key="5">
    <source>
        <dbReference type="ARBA" id="ARBA00022964"/>
    </source>
</evidence>
<dbReference type="InterPro" id="IPR036873">
    <property type="entry name" value="Rhodanese-like_dom_sf"/>
</dbReference>
<dbReference type="CDD" id="cd00158">
    <property type="entry name" value="RHOD"/>
    <property type="match status" value="1"/>
</dbReference>
<dbReference type="SMART" id="SM00849">
    <property type="entry name" value="Lactamase_B"/>
    <property type="match status" value="1"/>
</dbReference>
<dbReference type="PROSITE" id="PS50206">
    <property type="entry name" value="RHODANESE_3"/>
    <property type="match status" value="1"/>
</dbReference>
<evidence type="ECO:0000256" key="7">
    <source>
        <dbReference type="ARBA" id="ARBA00023002"/>
    </source>
</evidence>
<dbReference type="GO" id="GO:0050313">
    <property type="term" value="F:sulfur dioxygenase activity"/>
    <property type="evidence" value="ECO:0007669"/>
    <property type="project" value="InterPro"/>
</dbReference>
<dbReference type="Pfam" id="PF00753">
    <property type="entry name" value="Lactamase_B"/>
    <property type="match status" value="1"/>
</dbReference>
<sequence length="390" mass="42948">MGLSFSLEPGWNMVYACAWRASRSCRIVTWGQPMLIFRQLFDQQSSTYTYLLADPASRESVLIDPVFEQVPREIALIEELGLRLRMSLETHVHADHVTGGWLLRQRLGSRIAVSDRSGAEGADIYFGEGDKLKFGGRHLTVLATPGHTGGCSTFVLDDASMAFTGDCVLIRGCGRTDFQQGDPAAMYASVHNKIFSLPDECLLYPAHDYRGSTVTSVAEEKIYNPRLGTEVGLEDFRGYMENLGLPHPKQIDIAVPANLKCGEPAKPASAANEPVWAPLTFTYAGFWELQPGWLEEHRSQVQVVDVREREEFEGILGHIEGATLIPLGQLQDGAARLHKDKPVVTVCRSGARSAQAVMMLEKQGFGMVANLAGGMLRWRSQRLPVEAAAD</sequence>
<keyword evidence="11" id="KW-1185">Reference proteome</keyword>
<evidence type="ECO:0000256" key="3">
    <source>
        <dbReference type="ARBA" id="ARBA00022723"/>
    </source>
</evidence>
<evidence type="ECO:0000256" key="4">
    <source>
        <dbReference type="ARBA" id="ARBA00022946"/>
    </source>
</evidence>
<name>G6EHD1_9SPHN</name>
<dbReference type="Gene3D" id="3.40.250.10">
    <property type="entry name" value="Rhodanese-like domain"/>
    <property type="match status" value="1"/>
</dbReference>
<keyword evidence="3" id="KW-0479">Metal-binding</keyword>
<dbReference type="InterPro" id="IPR044528">
    <property type="entry name" value="POD-like_MBL-fold"/>
</dbReference>
<dbReference type="eggNOG" id="COG0607">
    <property type="taxonomic scope" value="Bacteria"/>
</dbReference>
<dbReference type="GO" id="GO:0006749">
    <property type="term" value="P:glutathione metabolic process"/>
    <property type="evidence" value="ECO:0007669"/>
    <property type="project" value="InterPro"/>
</dbReference>
<dbReference type="GO" id="GO:0070813">
    <property type="term" value="P:hydrogen sulfide metabolic process"/>
    <property type="evidence" value="ECO:0007669"/>
    <property type="project" value="TreeGrafter"/>
</dbReference>
<dbReference type="Pfam" id="PF00581">
    <property type="entry name" value="Rhodanese"/>
    <property type="match status" value="1"/>
</dbReference>
<dbReference type="FunFam" id="3.60.15.10:FF:000013">
    <property type="entry name" value="Persulfide dioxygenase ETHE1, mitochondrial"/>
    <property type="match status" value="1"/>
</dbReference>
<dbReference type="PATRIC" id="fig|1088721.3.peg.3697"/>
<proteinExistence type="inferred from homology"/>
<keyword evidence="5" id="KW-0223">Dioxygenase</keyword>
<accession>G6EHD1</accession>
<dbReference type="InterPro" id="IPR036866">
    <property type="entry name" value="RibonucZ/Hydroxyglut_hydro"/>
</dbReference>
<comment type="similarity">
    <text evidence="2">Belongs to the metallo-beta-lactamase superfamily. Glyoxalase II family.</text>
</comment>
<evidence type="ECO:0000313" key="10">
    <source>
        <dbReference type="EMBL" id="EHJ59420.1"/>
    </source>
</evidence>
<evidence type="ECO:0000256" key="8">
    <source>
        <dbReference type="ARBA" id="ARBA00023004"/>
    </source>
</evidence>
<keyword evidence="8" id="KW-0408">Iron</keyword>
<reference evidence="10 11" key="1">
    <citation type="journal article" date="2012" name="J. Bacteriol.">
        <title>Genome sequence of benzo(a)pyrene-degrading bacterium Novosphingobium pentaromativorans US6-1.</title>
        <authorList>
            <person name="Luo Y.R."/>
            <person name="Kang S.G."/>
            <person name="Kim S.J."/>
            <person name="Kim M.R."/>
            <person name="Li N."/>
            <person name="Lee J.H."/>
            <person name="Kwon K.K."/>
        </authorList>
    </citation>
    <scope>NUCLEOTIDE SEQUENCE [LARGE SCALE GENOMIC DNA]</scope>
    <source>
        <strain evidence="10 11">US6-1</strain>
    </source>
</reference>
<evidence type="ECO:0000256" key="2">
    <source>
        <dbReference type="ARBA" id="ARBA00006759"/>
    </source>
</evidence>
<dbReference type="GO" id="GO:0046872">
    <property type="term" value="F:metal ion binding"/>
    <property type="evidence" value="ECO:0007669"/>
    <property type="project" value="UniProtKB-KW"/>
</dbReference>
<evidence type="ECO:0000259" key="9">
    <source>
        <dbReference type="PROSITE" id="PS50206"/>
    </source>
</evidence>
<dbReference type="PANTHER" id="PTHR43084:SF1">
    <property type="entry name" value="PERSULFIDE DIOXYGENASE ETHE1, MITOCHONDRIAL"/>
    <property type="match status" value="1"/>
</dbReference>
<dbReference type="AlphaFoldDB" id="G6EHD1"/>
<dbReference type="eggNOG" id="COG0491">
    <property type="taxonomic scope" value="Bacteria"/>
</dbReference>
<dbReference type="PANTHER" id="PTHR43084">
    <property type="entry name" value="PERSULFIDE DIOXYGENASE ETHE1"/>
    <property type="match status" value="1"/>
</dbReference>
<dbReference type="InterPro" id="IPR001763">
    <property type="entry name" value="Rhodanese-like_dom"/>
</dbReference>
<keyword evidence="4" id="KW-0809">Transit peptide</keyword>
<dbReference type="CDD" id="cd07724">
    <property type="entry name" value="POD-like_MBL-fold"/>
    <property type="match status" value="1"/>
</dbReference>
<feature type="domain" description="Rhodanese" evidence="9">
    <location>
        <begin position="297"/>
        <end position="387"/>
    </location>
</feature>
<gene>
    <name evidence="10" type="ORF">NSU_3752</name>
</gene>
<dbReference type="Gene3D" id="3.60.15.10">
    <property type="entry name" value="Ribonuclease Z/Hydroxyacylglutathione hydrolase-like"/>
    <property type="match status" value="1"/>
</dbReference>
<dbReference type="SMART" id="SM00450">
    <property type="entry name" value="RHOD"/>
    <property type="match status" value="1"/>
</dbReference>
<evidence type="ECO:0000256" key="6">
    <source>
        <dbReference type="ARBA" id="ARBA00022990"/>
    </source>
</evidence>
<comment type="caution">
    <text evidence="10">The sequence shown here is derived from an EMBL/GenBank/DDBJ whole genome shotgun (WGS) entry which is preliminary data.</text>
</comment>
<dbReference type="Proteomes" id="UP000004030">
    <property type="component" value="Unassembled WGS sequence"/>
</dbReference>